<dbReference type="STRING" id="377629.TERTU_2459"/>
<dbReference type="EMBL" id="CP001614">
    <property type="protein sequence ID" value="ACR12361.1"/>
    <property type="molecule type" value="Genomic_DNA"/>
</dbReference>
<evidence type="ECO:0000313" key="2">
    <source>
        <dbReference type="Proteomes" id="UP000009080"/>
    </source>
</evidence>
<keyword evidence="2" id="KW-1185">Reference proteome</keyword>
<dbReference type="KEGG" id="ttu:TERTU_2459"/>
<dbReference type="Proteomes" id="UP000009080">
    <property type="component" value="Chromosome"/>
</dbReference>
<sequence length="193" mass="21781">MTQPEADGGQALDEASWSHVKETINMLYLAVCQIEATMTDSNKSVDTLTDSFTKLATHTNSVVAQVQDLSKVEELASFKSDLTTTASALNVNINSSIQAFQFYDRVCQRLDHVARSLEKVSQLMSESESIKDPVAWRDLQNKIRDSYTMEAERIMFEYIMRGGSVVDALEIYRHHFNAEEGSPDQDNDEIELF</sequence>
<reference evidence="1 2" key="1">
    <citation type="journal article" date="2009" name="PLoS ONE">
        <title>The complete genome of Teredinibacter turnerae T7901: an intracellular endosymbiont of marine wood-boring bivalves (shipworms).</title>
        <authorList>
            <person name="Yang J.C."/>
            <person name="Madupu R."/>
            <person name="Durkin A.S."/>
            <person name="Ekborg N.A."/>
            <person name="Pedamallu C.S."/>
            <person name="Hostetler J.B."/>
            <person name="Radune D."/>
            <person name="Toms B.S."/>
            <person name="Henrissat B."/>
            <person name="Coutinho P.M."/>
            <person name="Schwarz S."/>
            <person name="Field L."/>
            <person name="Trindade-Silva A.E."/>
            <person name="Soares C.A.G."/>
            <person name="Elshahawi S."/>
            <person name="Hanora A."/>
            <person name="Schmidt E.W."/>
            <person name="Haygood M.G."/>
            <person name="Posfai J."/>
            <person name="Benner J."/>
            <person name="Madinger C."/>
            <person name="Nove J."/>
            <person name="Anton B."/>
            <person name="Chaudhary K."/>
            <person name="Foster J."/>
            <person name="Holman A."/>
            <person name="Kumar S."/>
            <person name="Lessard P.A."/>
            <person name="Luyten Y.A."/>
            <person name="Slatko B."/>
            <person name="Wood N."/>
            <person name="Wu B."/>
            <person name="Teplitski M."/>
            <person name="Mougous J.D."/>
            <person name="Ward N."/>
            <person name="Eisen J.A."/>
            <person name="Badger J.H."/>
            <person name="Distel D.L."/>
        </authorList>
    </citation>
    <scope>NUCLEOTIDE SEQUENCE [LARGE SCALE GENOMIC DNA]</scope>
    <source>
        <strain evidence="2">ATCC 39867 / T7901</strain>
    </source>
</reference>
<proteinExistence type="predicted"/>
<organism evidence="1 2">
    <name type="scientific">Teredinibacter turnerae (strain ATCC 39867 / T7901)</name>
    <dbReference type="NCBI Taxonomy" id="377629"/>
    <lineage>
        <taxon>Bacteria</taxon>
        <taxon>Pseudomonadati</taxon>
        <taxon>Pseudomonadota</taxon>
        <taxon>Gammaproteobacteria</taxon>
        <taxon>Cellvibrionales</taxon>
        <taxon>Cellvibrionaceae</taxon>
        <taxon>Teredinibacter</taxon>
    </lineage>
</organism>
<dbReference type="eggNOG" id="ENOG5032SEP">
    <property type="taxonomic scope" value="Bacteria"/>
</dbReference>
<protein>
    <submittedName>
        <fullName evidence="1">Uncharacterized protein</fullName>
    </submittedName>
</protein>
<dbReference type="HOGENOM" id="CLU_106724_0_0_6"/>
<name>C5BL24_TERTT</name>
<dbReference type="RefSeq" id="WP_015818473.1">
    <property type="nucleotide sequence ID" value="NC_012997.1"/>
</dbReference>
<gene>
    <name evidence="1" type="ordered locus">TERTU_2459</name>
</gene>
<evidence type="ECO:0000313" key="1">
    <source>
        <dbReference type="EMBL" id="ACR12361.1"/>
    </source>
</evidence>
<dbReference type="AlphaFoldDB" id="C5BL24"/>
<accession>C5BL24</accession>